<accession>A0A6C0E859</accession>
<proteinExistence type="predicted"/>
<feature type="compositionally biased region" description="Basic residues" evidence="1">
    <location>
        <begin position="1"/>
        <end position="11"/>
    </location>
</feature>
<protein>
    <submittedName>
        <fullName evidence="2">Uncharacterized protein</fullName>
    </submittedName>
</protein>
<dbReference type="EMBL" id="MN739765">
    <property type="protein sequence ID" value="QHT25306.1"/>
    <property type="molecule type" value="Genomic_DNA"/>
</dbReference>
<evidence type="ECO:0000256" key="1">
    <source>
        <dbReference type="SAM" id="MobiDB-lite"/>
    </source>
</evidence>
<feature type="region of interest" description="Disordered" evidence="1">
    <location>
        <begin position="1"/>
        <end position="22"/>
    </location>
</feature>
<name>A0A6C0E859_9ZZZZ</name>
<reference evidence="2" key="1">
    <citation type="journal article" date="2020" name="Nature">
        <title>Giant virus diversity and host interactions through global metagenomics.</title>
        <authorList>
            <person name="Schulz F."/>
            <person name="Roux S."/>
            <person name="Paez-Espino D."/>
            <person name="Jungbluth S."/>
            <person name="Walsh D.A."/>
            <person name="Denef V.J."/>
            <person name="McMahon K.D."/>
            <person name="Konstantinidis K.T."/>
            <person name="Eloe-Fadrosh E.A."/>
            <person name="Kyrpides N.C."/>
            <person name="Woyke T."/>
        </authorList>
    </citation>
    <scope>NUCLEOTIDE SEQUENCE</scope>
    <source>
        <strain evidence="2">GVMAG-M-3300023179-152</strain>
    </source>
</reference>
<organism evidence="2">
    <name type="scientific">viral metagenome</name>
    <dbReference type="NCBI Taxonomy" id="1070528"/>
    <lineage>
        <taxon>unclassified sequences</taxon>
        <taxon>metagenomes</taxon>
        <taxon>organismal metagenomes</taxon>
    </lineage>
</organism>
<feature type="region of interest" description="Disordered" evidence="1">
    <location>
        <begin position="460"/>
        <end position="497"/>
    </location>
</feature>
<sequence length="497" mass="58163">MPKLTSKKTRKSRLETPYSQDSTNKNDELLKILETGNTIIELISASSLSGFIFKIANNMKSYIMKIIVLTDVEKKYLLKCMQMVPSLSNRKRKKMTEIKKDFVYESEIQNFIHNESKRGGRTPICPEVTYTKIYDNHLSQHFLKLLRYKTTQNNNNAELNRVIECLQQYFNEVTRNTLDQYNKPYYKLGIILMPEVENSITLDKVANGDLNITDNHIYPQIIYLFLIIGIINFDMHEGNILISNENGVITTKLIDFGKVDNLKNVENGVFLTANEKTYINEIRKTLNDELHKIAFDTTTNNETKHNFIMKTMNIINLISWIINKRTKGVHFSTPEGHQMDWFEPIKDVSEFMYTYHNYYKQNINTINANNLNYIINLLLNYDYYNDSQYKYVNSFELLKNNYITESTRSNTYRNVPVVELTLSDYNMTKELDGEMPERSTNSVQPEQCANENNITCAISGGRKKSTKKNITRKSIRKPIHRPIRKSQKKIIRKSKKK</sequence>
<evidence type="ECO:0000313" key="2">
    <source>
        <dbReference type="EMBL" id="QHT25306.1"/>
    </source>
</evidence>
<feature type="compositionally biased region" description="Basic residues" evidence="1">
    <location>
        <begin position="461"/>
        <end position="497"/>
    </location>
</feature>
<dbReference type="AlphaFoldDB" id="A0A6C0E859"/>